<organism evidence="4 5">
    <name type="scientific">Novosphingobium piscinae</name>
    <dbReference type="NCBI Taxonomy" id="1507448"/>
    <lineage>
        <taxon>Bacteria</taxon>
        <taxon>Pseudomonadati</taxon>
        <taxon>Pseudomonadota</taxon>
        <taxon>Alphaproteobacteria</taxon>
        <taxon>Sphingomonadales</taxon>
        <taxon>Sphingomonadaceae</taxon>
        <taxon>Novosphingobium</taxon>
    </lineage>
</organism>
<dbReference type="AlphaFoldDB" id="A0A7X1KP59"/>
<keyword evidence="2" id="KW-0732">Signal</keyword>
<feature type="chain" id="PRO_5030674580" evidence="2">
    <location>
        <begin position="22"/>
        <end position="216"/>
    </location>
</feature>
<evidence type="ECO:0000256" key="1">
    <source>
        <dbReference type="SAM" id="Phobius"/>
    </source>
</evidence>
<dbReference type="Pfam" id="PF07589">
    <property type="entry name" value="PEP-CTERM"/>
    <property type="match status" value="1"/>
</dbReference>
<proteinExistence type="predicted"/>
<feature type="signal peptide" evidence="2">
    <location>
        <begin position="1"/>
        <end position="21"/>
    </location>
</feature>
<name>A0A7X1KP59_9SPHN</name>
<dbReference type="EMBL" id="JACLAX010000002">
    <property type="protein sequence ID" value="MBC2668143.1"/>
    <property type="molecule type" value="Genomic_DNA"/>
</dbReference>
<keyword evidence="1" id="KW-0472">Membrane</keyword>
<dbReference type="RefSeq" id="WP_185678024.1">
    <property type="nucleotide sequence ID" value="NZ_JACLAX010000002.1"/>
</dbReference>
<evidence type="ECO:0000313" key="4">
    <source>
        <dbReference type="EMBL" id="MBC2668143.1"/>
    </source>
</evidence>
<evidence type="ECO:0000256" key="2">
    <source>
        <dbReference type="SAM" id="SignalP"/>
    </source>
</evidence>
<dbReference type="NCBIfam" id="NF035944">
    <property type="entry name" value="PEPxxWA-CTERM"/>
    <property type="match status" value="1"/>
</dbReference>
<keyword evidence="1" id="KW-0812">Transmembrane</keyword>
<dbReference type="NCBIfam" id="NF038126">
    <property type="entry name" value="PEP_CTERM_FxDxF"/>
    <property type="match status" value="1"/>
</dbReference>
<reference evidence="4 5" key="1">
    <citation type="submission" date="2020-08" db="EMBL/GenBank/DDBJ databases">
        <title>The genome sequence of type strain Novosphingobium piscinae KCTC 42194.</title>
        <authorList>
            <person name="Liu Y."/>
        </authorList>
    </citation>
    <scope>NUCLEOTIDE SEQUENCE [LARGE SCALE GENOMIC DNA]</scope>
    <source>
        <strain evidence="4 5">KCTC 42194</strain>
    </source>
</reference>
<protein>
    <submittedName>
        <fullName evidence="4">PEP-CTERM sorting domain-containing protein</fullName>
    </submittedName>
</protein>
<evidence type="ECO:0000259" key="3">
    <source>
        <dbReference type="Pfam" id="PF07589"/>
    </source>
</evidence>
<feature type="transmembrane region" description="Helical" evidence="1">
    <location>
        <begin position="186"/>
        <end position="203"/>
    </location>
</feature>
<keyword evidence="5" id="KW-1185">Reference proteome</keyword>
<keyword evidence="1" id="KW-1133">Transmembrane helix</keyword>
<gene>
    <name evidence="4" type="ORF">H7F53_03165</name>
</gene>
<dbReference type="NCBIfam" id="TIGR02595">
    <property type="entry name" value="PEP_CTERM"/>
    <property type="match status" value="1"/>
</dbReference>
<dbReference type="Proteomes" id="UP000551327">
    <property type="component" value="Unassembled WGS sequence"/>
</dbReference>
<dbReference type="InterPro" id="IPR013424">
    <property type="entry name" value="Ice-binding_C"/>
</dbReference>
<feature type="domain" description="Ice-binding protein C-terminal" evidence="3">
    <location>
        <begin position="181"/>
        <end position="204"/>
    </location>
</feature>
<evidence type="ECO:0000313" key="5">
    <source>
        <dbReference type="Proteomes" id="UP000551327"/>
    </source>
</evidence>
<accession>A0A7X1KP59</accession>
<sequence>MKRLLLATAAIASVSAAPAYAADFILGQTAAVNSSFFVADATATSVSAVLSNTPSTGTFSDRFFFAPTFLGVGDGQASVTRSSTVSLSVAASSVTAYALDAGLTALLGNAFINGAAATPGVFTALSAAMAGGPLATYSAIASGTSGVQVNTVQLDPANFYVITLGGTSNGGAYSGTLDATSVPEPATWAMMLLGFGAVGFAMRRQGRAHPKVRFAF</sequence>
<comment type="caution">
    <text evidence="4">The sequence shown here is derived from an EMBL/GenBank/DDBJ whole genome shotgun (WGS) entry which is preliminary data.</text>
</comment>